<evidence type="ECO:0000313" key="2">
    <source>
        <dbReference type="EMBL" id="CAB4363759.1"/>
    </source>
</evidence>
<dbReference type="Pfam" id="PF00378">
    <property type="entry name" value="ECH_1"/>
    <property type="match status" value="1"/>
</dbReference>
<comment type="similarity">
    <text evidence="1">Belongs to the enoyl-CoA hydratase/isomerase family.</text>
</comment>
<dbReference type="InterPro" id="IPR001753">
    <property type="entry name" value="Enoyl-CoA_hydra/iso"/>
</dbReference>
<evidence type="ECO:0000256" key="1">
    <source>
        <dbReference type="ARBA" id="ARBA00005254"/>
    </source>
</evidence>
<reference evidence="4" key="1">
    <citation type="submission" date="2020-05" db="EMBL/GenBank/DDBJ databases">
        <authorList>
            <person name="Chiriac C."/>
            <person name="Salcher M."/>
            <person name="Ghai R."/>
            <person name="Kavagutti S V."/>
        </authorList>
    </citation>
    <scope>NUCLEOTIDE SEQUENCE</scope>
</reference>
<dbReference type="CDD" id="cd06558">
    <property type="entry name" value="crotonase-like"/>
    <property type="match status" value="1"/>
</dbReference>
<dbReference type="EMBL" id="CAESGF010000007">
    <property type="protein sequence ID" value="CAB4363759.1"/>
    <property type="molecule type" value="Genomic_DNA"/>
</dbReference>
<evidence type="ECO:0000313" key="5">
    <source>
        <dbReference type="EMBL" id="CAB5012330.1"/>
    </source>
</evidence>
<organism evidence="4">
    <name type="scientific">freshwater metagenome</name>
    <dbReference type="NCBI Taxonomy" id="449393"/>
    <lineage>
        <taxon>unclassified sequences</taxon>
        <taxon>metagenomes</taxon>
        <taxon>ecological metagenomes</taxon>
    </lineage>
</organism>
<dbReference type="EMBL" id="CAEZYF010000005">
    <property type="protein sequence ID" value="CAB4718492.1"/>
    <property type="molecule type" value="Genomic_DNA"/>
</dbReference>
<dbReference type="EMBL" id="CAFBMT010000007">
    <property type="protein sequence ID" value="CAB4931078.1"/>
    <property type="molecule type" value="Genomic_DNA"/>
</dbReference>
<dbReference type="EMBL" id="CAFBOL010000114">
    <property type="protein sequence ID" value="CAB5012330.1"/>
    <property type="molecule type" value="Genomic_DNA"/>
</dbReference>
<name>A0A6J7IIP8_9ZZZZ</name>
<gene>
    <name evidence="3" type="ORF">UFOPK2656_01145</name>
    <name evidence="4" type="ORF">UFOPK3651_01479</name>
    <name evidence="5" type="ORF">UFOPK3931_02887</name>
    <name evidence="2" type="ORF">UFOPK4189_01534</name>
</gene>
<proteinExistence type="inferred from homology"/>
<protein>
    <submittedName>
        <fullName evidence="4">Unannotated protein</fullName>
    </submittedName>
</protein>
<dbReference type="PANTHER" id="PTHR43684:SF4">
    <property type="entry name" value="ENOYL-COA HYDRATASE_ISOMERASE FAMILY PROTEIN (AFU_ORTHOLOGUE AFUA_1G01890)"/>
    <property type="match status" value="1"/>
</dbReference>
<evidence type="ECO:0000313" key="3">
    <source>
        <dbReference type="EMBL" id="CAB4718492.1"/>
    </source>
</evidence>
<evidence type="ECO:0000313" key="4">
    <source>
        <dbReference type="EMBL" id="CAB4931078.1"/>
    </source>
</evidence>
<accession>A0A6J7IIP8</accession>
<dbReference type="Gene3D" id="3.90.226.10">
    <property type="entry name" value="2-enoyl-CoA Hydratase, Chain A, domain 1"/>
    <property type="match status" value="1"/>
</dbReference>
<dbReference type="PANTHER" id="PTHR43684">
    <property type="match status" value="1"/>
</dbReference>
<sequence>MTLMEYTQITVGRDGPITVITMNRPEKLNAWTPRMAEEQAQAIHEANLDPAVGAMVLTGAGRGFCAGADMADTFQSRIDGVDPGNDTAGGVGGMPVGLDWVALVRNSKPIVCAVNGAAIGIGVTMCLPADQIIASTAAKFGMGFIKMGLVPELASTRFLAARVGFGHASDLFLSGRVIGGAEAFQLGLADRLCEPEELLHTALAVASSYAANADLQLRMTKQLITNNAVESDFHLIQRREQAMLAECWKSPEHKEAVAAFIEKRPPVFRPTV</sequence>
<dbReference type="AlphaFoldDB" id="A0A6J7IIP8"/>
<dbReference type="InterPro" id="IPR051053">
    <property type="entry name" value="ECH/Chromodomain_protein"/>
</dbReference>
<dbReference type="SUPFAM" id="SSF52096">
    <property type="entry name" value="ClpP/crotonase"/>
    <property type="match status" value="1"/>
</dbReference>
<dbReference type="InterPro" id="IPR029045">
    <property type="entry name" value="ClpP/crotonase-like_dom_sf"/>
</dbReference>